<proteinExistence type="predicted"/>
<evidence type="ECO:0000256" key="1">
    <source>
        <dbReference type="SAM" id="MobiDB-lite"/>
    </source>
</evidence>
<reference evidence="4" key="1">
    <citation type="journal article" date="2017" name="Genome Biol.">
        <title>Comparative genomics reveals high biological diversity and specific adaptations in the industrially and medically important fungal genus Aspergillus.</title>
        <authorList>
            <person name="de Vries R.P."/>
            <person name="Riley R."/>
            <person name="Wiebenga A."/>
            <person name="Aguilar-Osorio G."/>
            <person name="Amillis S."/>
            <person name="Uchima C.A."/>
            <person name="Anderluh G."/>
            <person name="Asadollahi M."/>
            <person name="Askin M."/>
            <person name="Barry K."/>
            <person name="Battaglia E."/>
            <person name="Bayram O."/>
            <person name="Benocci T."/>
            <person name="Braus-Stromeyer S.A."/>
            <person name="Caldana C."/>
            <person name="Canovas D."/>
            <person name="Cerqueira G.C."/>
            <person name="Chen F."/>
            <person name="Chen W."/>
            <person name="Choi C."/>
            <person name="Clum A."/>
            <person name="Dos Santos R.A."/>
            <person name="Damasio A.R."/>
            <person name="Diallinas G."/>
            <person name="Emri T."/>
            <person name="Fekete E."/>
            <person name="Flipphi M."/>
            <person name="Freyberg S."/>
            <person name="Gallo A."/>
            <person name="Gournas C."/>
            <person name="Habgood R."/>
            <person name="Hainaut M."/>
            <person name="Harispe M.L."/>
            <person name="Henrissat B."/>
            <person name="Hilden K.S."/>
            <person name="Hope R."/>
            <person name="Hossain A."/>
            <person name="Karabika E."/>
            <person name="Karaffa L."/>
            <person name="Karanyi Z."/>
            <person name="Krasevec N."/>
            <person name="Kuo A."/>
            <person name="Kusch H."/>
            <person name="LaButti K."/>
            <person name="Lagendijk E.L."/>
            <person name="Lapidus A."/>
            <person name="Levasseur A."/>
            <person name="Lindquist E."/>
            <person name="Lipzen A."/>
            <person name="Logrieco A.F."/>
            <person name="MacCabe A."/>
            <person name="Maekelae M.R."/>
            <person name="Malavazi I."/>
            <person name="Melin P."/>
            <person name="Meyer V."/>
            <person name="Mielnichuk N."/>
            <person name="Miskei M."/>
            <person name="Molnar A.P."/>
            <person name="Mule G."/>
            <person name="Ngan C.Y."/>
            <person name="Orejas M."/>
            <person name="Orosz E."/>
            <person name="Ouedraogo J.P."/>
            <person name="Overkamp K.M."/>
            <person name="Park H.-S."/>
            <person name="Perrone G."/>
            <person name="Piumi F."/>
            <person name="Punt P.J."/>
            <person name="Ram A.F."/>
            <person name="Ramon A."/>
            <person name="Rauscher S."/>
            <person name="Record E."/>
            <person name="Riano-Pachon D.M."/>
            <person name="Robert V."/>
            <person name="Roehrig J."/>
            <person name="Ruller R."/>
            <person name="Salamov A."/>
            <person name="Salih N.S."/>
            <person name="Samson R.A."/>
            <person name="Sandor E."/>
            <person name="Sanguinetti M."/>
            <person name="Schuetze T."/>
            <person name="Sepcic K."/>
            <person name="Shelest E."/>
            <person name="Sherlock G."/>
            <person name="Sophianopoulou V."/>
            <person name="Squina F.M."/>
            <person name="Sun H."/>
            <person name="Susca A."/>
            <person name="Todd R.B."/>
            <person name="Tsang A."/>
            <person name="Unkles S.E."/>
            <person name="van de Wiele N."/>
            <person name="van Rossen-Uffink D."/>
            <person name="Oliveira J.V."/>
            <person name="Vesth T.C."/>
            <person name="Visser J."/>
            <person name="Yu J.-H."/>
            <person name="Zhou M."/>
            <person name="Andersen M.R."/>
            <person name="Archer D.B."/>
            <person name="Baker S.E."/>
            <person name="Benoit I."/>
            <person name="Brakhage A.A."/>
            <person name="Braus G.H."/>
            <person name="Fischer R."/>
            <person name="Frisvad J.C."/>
            <person name="Goldman G.H."/>
            <person name="Houbraken J."/>
            <person name="Oakley B."/>
            <person name="Pocsi I."/>
            <person name="Scazzocchio C."/>
            <person name="Seiboth B."/>
            <person name="vanKuyk P.A."/>
            <person name="Wortman J."/>
            <person name="Dyer P.S."/>
            <person name="Grigoriev I.V."/>
        </authorList>
    </citation>
    <scope>NUCLEOTIDE SEQUENCE [LARGE SCALE GENOMIC DNA]</scope>
    <source>
        <strain evidence="4">DTO 134E9</strain>
    </source>
</reference>
<accession>A0A1L9RAB5</accession>
<feature type="compositionally biased region" description="Basic and acidic residues" evidence="1">
    <location>
        <begin position="1"/>
        <end position="34"/>
    </location>
</feature>
<keyword evidence="2" id="KW-1133">Transmembrane helix</keyword>
<name>A0A1L9RAB5_ASPWE</name>
<protein>
    <submittedName>
        <fullName evidence="3">Uncharacterized protein</fullName>
    </submittedName>
</protein>
<dbReference type="RefSeq" id="XP_040685490.1">
    <property type="nucleotide sequence ID" value="XM_040833464.1"/>
</dbReference>
<dbReference type="Proteomes" id="UP000184383">
    <property type="component" value="Unassembled WGS sequence"/>
</dbReference>
<evidence type="ECO:0000256" key="2">
    <source>
        <dbReference type="SAM" id="Phobius"/>
    </source>
</evidence>
<dbReference type="GeneID" id="63749312"/>
<feature type="region of interest" description="Disordered" evidence="1">
    <location>
        <begin position="1"/>
        <end position="49"/>
    </location>
</feature>
<gene>
    <name evidence="3" type="ORF">ASPWEDRAFT_30786</name>
</gene>
<keyword evidence="2" id="KW-0812">Transmembrane</keyword>
<sequence>MERGRGRGKKKECIDEGIEKEKRKKRESEPPEVSKRRRKRRRREEQMKERMDDWDWMVRAEESGVSLEARGDNERRRRRWGEWSSRNHTTEDNQKKIATRGRRIVDNWTGESDRRRIVELVDFQVFFRLSFVVAAAAAAASVWPWHPFWLLSDTLVESKEKAAVRPKRERRRSHFSVRCLSAEFAPAQSDDHRWKKAGLDVISLSLFRRVFNPCDTDDDYLLID</sequence>
<organism evidence="3 4">
    <name type="scientific">Aspergillus wentii DTO 134E9</name>
    <dbReference type="NCBI Taxonomy" id="1073089"/>
    <lineage>
        <taxon>Eukaryota</taxon>
        <taxon>Fungi</taxon>
        <taxon>Dikarya</taxon>
        <taxon>Ascomycota</taxon>
        <taxon>Pezizomycotina</taxon>
        <taxon>Eurotiomycetes</taxon>
        <taxon>Eurotiomycetidae</taxon>
        <taxon>Eurotiales</taxon>
        <taxon>Aspergillaceae</taxon>
        <taxon>Aspergillus</taxon>
        <taxon>Aspergillus subgen. Cremei</taxon>
    </lineage>
</organism>
<feature type="transmembrane region" description="Helical" evidence="2">
    <location>
        <begin position="125"/>
        <end position="145"/>
    </location>
</feature>
<dbReference type="AlphaFoldDB" id="A0A1L9RAB5"/>
<evidence type="ECO:0000313" key="4">
    <source>
        <dbReference type="Proteomes" id="UP000184383"/>
    </source>
</evidence>
<keyword evidence="4" id="KW-1185">Reference proteome</keyword>
<dbReference type="VEuPathDB" id="FungiDB:ASPWEDRAFT_30786"/>
<evidence type="ECO:0000313" key="3">
    <source>
        <dbReference type="EMBL" id="OJJ31813.1"/>
    </source>
</evidence>
<keyword evidence="2" id="KW-0472">Membrane</keyword>
<dbReference type="EMBL" id="KV878215">
    <property type="protein sequence ID" value="OJJ31813.1"/>
    <property type="molecule type" value="Genomic_DNA"/>
</dbReference>